<organism evidence="4 5">
    <name type="scientific">Qipengyuania mesophila</name>
    <dbReference type="NCBI Taxonomy" id="2867246"/>
    <lineage>
        <taxon>Bacteria</taxon>
        <taxon>Pseudomonadati</taxon>
        <taxon>Pseudomonadota</taxon>
        <taxon>Alphaproteobacteria</taxon>
        <taxon>Sphingomonadales</taxon>
        <taxon>Erythrobacteraceae</taxon>
        <taxon>Qipengyuania</taxon>
    </lineage>
</organism>
<dbReference type="PANTHER" id="PTHR34220">
    <property type="entry name" value="SENSOR HISTIDINE KINASE YPDA"/>
    <property type="match status" value="1"/>
</dbReference>
<sequence length="390" mass="43040">MAKIDPHSAVDALLHEVVAQADDLHGTLYELTRARRRVLWLLALVWLVCAGLFMLPSLVHLHNDLDAPTIISHLVIAVTGMVFSILLLLVIVQLRKLPKRQAFIGSVAGVVAAAAAVATSDIALFDVIHAFFAREHAPHISYMVKWTSNFAIFTSQFSVIAVTFWMLETLETNRIHQLEIEQVRRIAAEAQGTANRAKLSALRYQLNPHFLFNTLNSISSLVMTRRSRDAEEMLAKLSDFLRTTLSGDPDAAQTLEGELETIDAYLGIERIRFGDRLAVAIDCPAELRDARLPHFLLQPLVENAVKHGVAPCDRPVMISISARAKHGQLIVSVENDCPTVDAEAQGTGVGLRNVRERLAAVYGRAGNLETIEREAGFIALVRLPLEFGEV</sequence>
<protein>
    <submittedName>
        <fullName evidence="4">Histidine kinase</fullName>
    </submittedName>
</protein>
<dbReference type="InterPro" id="IPR036890">
    <property type="entry name" value="HATPase_C_sf"/>
</dbReference>
<feature type="transmembrane region" description="Helical" evidence="1">
    <location>
        <begin position="103"/>
        <end position="128"/>
    </location>
</feature>
<evidence type="ECO:0000313" key="4">
    <source>
        <dbReference type="EMBL" id="MBX7501579.1"/>
    </source>
</evidence>
<reference evidence="4 5" key="1">
    <citation type="submission" date="2021-08" db="EMBL/GenBank/DDBJ databases">
        <title>Comparative Genomics Analysis of the Genus Qipengyuania Reveals Extensive Genetic Diversity and Metabolic Versatility, Including the Description of Fifteen Novel Species.</title>
        <authorList>
            <person name="Liu Y."/>
        </authorList>
    </citation>
    <scope>NUCLEOTIDE SEQUENCE [LARGE SCALE GENOMIC DNA]</scope>
    <source>
        <strain evidence="4 5">YG27</strain>
    </source>
</reference>
<gene>
    <name evidence="4" type="ORF">K3181_09005</name>
</gene>
<dbReference type="PANTHER" id="PTHR34220:SF9">
    <property type="entry name" value="SIGNAL TRANSDUCTION HISTIDINE KINASE INTERNAL REGION DOMAIN-CONTAINING PROTEIN"/>
    <property type="match status" value="1"/>
</dbReference>
<comment type="caution">
    <text evidence="4">The sequence shown here is derived from an EMBL/GenBank/DDBJ whole genome shotgun (WGS) entry which is preliminary data.</text>
</comment>
<feature type="transmembrane region" description="Helical" evidence="1">
    <location>
        <begin position="70"/>
        <end position="91"/>
    </location>
</feature>
<dbReference type="InterPro" id="IPR050640">
    <property type="entry name" value="Bact_2-comp_sensor_kinase"/>
</dbReference>
<dbReference type="Pfam" id="PF06580">
    <property type="entry name" value="His_kinase"/>
    <property type="match status" value="1"/>
</dbReference>
<dbReference type="Gene3D" id="3.30.565.10">
    <property type="entry name" value="Histidine kinase-like ATPase, C-terminal domain"/>
    <property type="match status" value="1"/>
</dbReference>
<feature type="domain" description="Histidine kinase/HSP90-like ATPase" evidence="2">
    <location>
        <begin position="290"/>
        <end position="385"/>
    </location>
</feature>
<keyword evidence="1" id="KW-0472">Membrane</keyword>
<evidence type="ECO:0000259" key="2">
    <source>
        <dbReference type="Pfam" id="PF02518"/>
    </source>
</evidence>
<feature type="transmembrane region" description="Helical" evidence="1">
    <location>
        <begin position="38"/>
        <end position="58"/>
    </location>
</feature>
<keyword evidence="1" id="KW-1133">Transmembrane helix</keyword>
<dbReference type="Pfam" id="PF02518">
    <property type="entry name" value="HATPase_c"/>
    <property type="match status" value="1"/>
</dbReference>
<evidence type="ECO:0000256" key="1">
    <source>
        <dbReference type="SAM" id="Phobius"/>
    </source>
</evidence>
<dbReference type="GO" id="GO:0016301">
    <property type="term" value="F:kinase activity"/>
    <property type="evidence" value="ECO:0007669"/>
    <property type="project" value="UniProtKB-KW"/>
</dbReference>
<keyword evidence="4" id="KW-0418">Kinase</keyword>
<dbReference type="InterPro" id="IPR010559">
    <property type="entry name" value="Sig_transdc_His_kin_internal"/>
</dbReference>
<keyword evidence="1" id="KW-0812">Transmembrane</keyword>
<dbReference type="SUPFAM" id="SSF55874">
    <property type="entry name" value="ATPase domain of HSP90 chaperone/DNA topoisomerase II/histidine kinase"/>
    <property type="match status" value="1"/>
</dbReference>
<feature type="domain" description="Signal transduction histidine kinase internal region" evidence="3">
    <location>
        <begin position="197"/>
        <end position="277"/>
    </location>
</feature>
<dbReference type="EMBL" id="JAIGNU010000001">
    <property type="protein sequence ID" value="MBX7501579.1"/>
    <property type="molecule type" value="Genomic_DNA"/>
</dbReference>
<keyword evidence="4" id="KW-0808">Transferase</keyword>
<dbReference type="Proteomes" id="UP000782554">
    <property type="component" value="Unassembled WGS sequence"/>
</dbReference>
<accession>A0ABS7JVI7</accession>
<evidence type="ECO:0000259" key="3">
    <source>
        <dbReference type="Pfam" id="PF06580"/>
    </source>
</evidence>
<proteinExistence type="predicted"/>
<name>A0ABS7JVI7_9SPHN</name>
<evidence type="ECO:0000313" key="5">
    <source>
        <dbReference type="Proteomes" id="UP000782554"/>
    </source>
</evidence>
<dbReference type="InterPro" id="IPR003594">
    <property type="entry name" value="HATPase_dom"/>
</dbReference>
<keyword evidence="5" id="KW-1185">Reference proteome</keyword>
<dbReference type="RefSeq" id="WP_221602653.1">
    <property type="nucleotide sequence ID" value="NZ_JAIGNU010000001.1"/>
</dbReference>